<feature type="domain" description="N-end aminoacyl transferase N-terminal" evidence="7">
    <location>
        <begin position="17"/>
        <end position="88"/>
    </location>
</feature>
<evidence type="ECO:0000256" key="5">
    <source>
        <dbReference type="PIRNR" id="PIRNR037207"/>
    </source>
</evidence>
<proteinExistence type="inferred from homology"/>
<dbReference type="PANTHER" id="PTHR21367">
    <property type="entry name" value="ARGININE-TRNA-PROTEIN TRANSFERASE 1"/>
    <property type="match status" value="1"/>
</dbReference>
<dbReference type="PANTHER" id="PTHR21367:SF1">
    <property type="entry name" value="ARGINYL-TRNA--PROTEIN TRANSFERASE 1"/>
    <property type="match status" value="1"/>
</dbReference>
<dbReference type="InterPro" id="IPR007471">
    <property type="entry name" value="N-end_Aminoacyl_Trfase_N"/>
</dbReference>
<name>A0AAN9TG83_9HEMI</name>
<keyword evidence="3 5" id="KW-0833">Ubl conjugation pathway</keyword>
<keyword evidence="2 5" id="KW-0808">Transferase</keyword>
<comment type="caution">
    <text evidence="9">The sequence shown here is derived from an EMBL/GenBank/DDBJ whole genome shotgun (WGS) entry which is preliminary data.</text>
</comment>
<evidence type="ECO:0000256" key="3">
    <source>
        <dbReference type="ARBA" id="ARBA00022786"/>
    </source>
</evidence>
<dbReference type="EMBL" id="JBBCAQ010000033">
    <property type="protein sequence ID" value="KAK7582757.1"/>
    <property type="molecule type" value="Genomic_DNA"/>
</dbReference>
<evidence type="ECO:0000259" key="8">
    <source>
        <dbReference type="Pfam" id="PF04377"/>
    </source>
</evidence>
<dbReference type="GO" id="GO:0005737">
    <property type="term" value="C:cytoplasm"/>
    <property type="evidence" value="ECO:0007669"/>
    <property type="project" value="TreeGrafter"/>
</dbReference>
<dbReference type="GO" id="GO:0004057">
    <property type="term" value="F:arginyl-tRNA--protein transferase activity"/>
    <property type="evidence" value="ECO:0007669"/>
    <property type="project" value="UniProtKB-EC"/>
</dbReference>
<feature type="region of interest" description="Disordered" evidence="6">
    <location>
        <begin position="159"/>
        <end position="179"/>
    </location>
</feature>
<evidence type="ECO:0000256" key="6">
    <source>
        <dbReference type="SAM" id="MobiDB-lite"/>
    </source>
</evidence>
<dbReference type="Pfam" id="PF04377">
    <property type="entry name" value="ATE_C"/>
    <property type="match status" value="1"/>
</dbReference>
<evidence type="ECO:0000313" key="10">
    <source>
        <dbReference type="Proteomes" id="UP001367676"/>
    </source>
</evidence>
<dbReference type="InterPro" id="IPR030700">
    <property type="entry name" value="N-end_Aminoacyl_Trfase"/>
</dbReference>
<keyword evidence="4 5" id="KW-0012">Acyltransferase</keyword>
<dbReference type="InterPro" id="IPR007472">
    <property type="entry name" value="N-end_Aminoacyl_Trfase_C"/>
</dbReference>
<evidence type="ECO:0000256" key="1">
    <source>
        <dbReference type="ARBA" id="ARBA00009991"/>
    </source>
</evidence>
<reference evidence="9 10" key="1">
    <citation type="submission" date="2024-03" db="EMBL/GenBank/DDBJ databases">
        <title>Adaptation during the transition from Ophiocordyceps entomopathogen to insect associate is accompanied by gene loss and intensified selection.</title>
        <authorList>
            <person name="Ward C.M."/>
            <person name="Onetto C.A."/>
            <person name="Borneman A.R."/>
        </authorList>
    </citation>
    <scope>NUCLEOTIDE SEQUENCE [LARGE SCALE GENOMIC DNA]</scope>
    <source>
        <strain evidence="9">AWRI1</strain>
        <tissue evidence="9">Single Adult Female</tissue>
    </source>
</reference>
<dbReference type="Proteomes" id="UP001367676">
    <property type="component" value="Unassembled WGS sequence"/>
</dbReference>
<dbReference type="EC" id="2.3.2.8" evidence="5"/>
<comment type="similarity">
    <text evidence="1 5">Belongs to the R-transferase family.</text>
</comment>
<dbReference type="InterPro" id="IPR016181">
    <property type="entry name" value="Acyl_CoA_acyltransferase"/>
</dbReference>
<sequence>MSHIYSIVDYYGIQNVSKCGYCKTKEGHKDHGMWLYYLTVADYQNLIDRGWRRSGDYGYKPITHDACCPLYSIRCSASDLKLSKSQKKVIKRFNRFVTHDERRKWHGKDGNSSRDNMEVCFEQPVPTNNIECAQVTISKQVIQVDSISTMQKPIQVPLKVEPSGDANQGPRHPGKKKHLRMERAKQRVMAKGKTEQEAIEILKAKKRYPKPRTLEDLLNDCEKSEKAHNFRIEIVQSSPPNDRFESTFKQEYALYLSYQVNVHKDKPEKCNENQFRRFLVNSPLEPQYVGVDNAPIQKFGSYHQQYWLDDKLIAVGVIDILPQCLSSVYFFYDPEYSDLILGTYGSMRELLLVRELHRFLPSLQYYYMGYYIHSCPKMRYKARISPSYLLCPETYSWQPVIDCIEKIEQHGYCRLNENLSIKDENDVTNYEPVLILHRHNILRYSDFKRECEKEDTTDMKEYVRSVGRKCAYSMLLFRG</sequence>
<comment type="catalytic activity">
    <reaction evidence="5">
        <text>an N-terminal L-alpha-aminoacyl-[protein] + L-arginyl-tRNA(Arg) = an N-terminal L-arginyl-L-aminoacyl-[protein] + tRNA(Arg) + H(+)</text>
        <dbReference type="Rhea" id="RHEA:10208"/>
        <dbReference type="Rhea" id="RHEA-COMP:9658"/>
        <dbReference type="Rhea" id="RHEA-COMP:9673"/>
        <dbReference type="Rhea" id="RHEA-COMP:10636"/>
        <dbReference type="Rhea" id="RHEA-COMP:10638"/>
        <dbReference type="ChEBI" id="CHEBI:15378"/>
        <dbReference type="ChEBI" id="CHEBI:78442"/>
        <dbReference type="ChEBI" id="CHEBI:78513"/>
        <dbReference type="ChEBI" id="CHEBI:78597"/>
        <dbReference type="ChEBI" id="CHEBI:83562"/>
        <dbReference type="EC" id="2.3.2.8"/>
    </reaction>
</comment>
<gene>
    <name evidence="9" type="ORF">V9T40_014202</name>
</gene>
<evidence type="ECO:0000313" key="9">
    <source>
        <dbReference type="EMBL" id="KAK7582757.1"/>
    </source>
</evidence>
<dbReference type="SUPFAM" id="SSF55729">
    <property type="entry name" value="Acyl-CoA N-acyltransferases (Nat)"/>
    <property type="match status" value="1"/>
</dbReference>
<evidence type="ECO:0000256" key="2">
    <source>
        <dbReference type="ARBA" id="ARBA00022679"/>
    </source>
</evidence>
<dbReference type="InterPro" id="IPR017137">
    <property type="entry name" value="Arg-tRNA-P_Trfase_1_euk"/>
</dbReference>
<dbReference type="PIRSF" id="PIRSF037207">
    <property type="entry name" value="ATE1_euk"/>
    <property type="match status" value="1"/>
</dbReference>
<evidence type="ECO:0000259" key="7">
    <source>
        <dbReference type="Pfam" id="PF04376"/>
    </source>
</evidence>
<evidence type="ECO:0000256" key="4">
    <source>
        <dbReference type="ARBA" id="ARBA00023315"/>
    </source>
</evidence>
<accession>A0AAN9TG83</accession>
<dbReference type="AlphaFoldDB" id="A0AAN9TG83"/>
<organism evidence="9 10">
    <name type="scientific">Parthenolecanium corni</name>
    <dbReference type="NCBI Taxonomy" id="536013"/>
    <lineage>
        <taxon>Eukaryota</taxon>
        <taxon>Metazoa</taxon>
        <taxon>Ecdysozoa</taxon>
        <taxon>Arthropoda</taxon>
        <taxon>Hexapoda</taxon>
        <taxon>Insecta</taxon>
        <taxon>Pterygota</taxon>
        <taxon>Neoptera</taxon>
        <taxon>Paraneoptera</taxon>
        <taxon>Hemiptera</taxon>
        <taxon>Sternorrhyncha</taxon>
        <taxon>Coccoidea</taxon>
        <taxon>Coccidae</taxon>
        <taxon>Parthenolecanium</taxon>
    </lineage>
</organism>
<comment type="function">
    <text evidence="5">Involved in the post-translational conjugation of arginine to the N-terminal aspartate or glutamate of a protein. This arginylation is required for degradation of the protein via the ubiquitin pathway.</text>
</comment>
<dbReference type="Pfam" id="PF04376">
    <property type="entry name" value="ATE_N"/>
    <property type="match status" value="1"/>
</dbReference>
<protein>
    <recommendedName>
        <fullName evidence="5">Arginyl-tRNA--protein transferase 1</fullName>
        <shortName evidence="5">Arginyltransferase 1</shortName>
        <shortName evidence="5">R-transferase 1</shortName>
        <ecNumber evidence="5">2.3.2.8</ecNumber>
    </recommendedName>
    <alternativeName>
        <fullName evidence="5">Arginine-tRNA--protein transferase 1</fullName>
    </alternativeName>
</protein>
<feature type="domain" description="N-end rule aminoacyl transferase C-terminal" evidence="8">
    <location>
        <begin position="251"/>
        <end position="391"/>
    </location>
</feature>
<keyword evidence="10" id="KW-1185">Reference proteome</keyword>